<evidence type="ECO:0000313" key="2">
    <source>
        <dbReference type="Proteomes" id="UP000821845"/>
    </source>
</evidence>
<comment type="caution">
    <text evidence="1">The sequence shown here is derived from an EMBL/GenBank/DDBJ whole genome shotgun (WGS) entry which is preliminary data.</text>
</comment>
<reference evidence="1" key="1">
    <citation type="submission" date="2020-05" db="EMBL/GenBank/DDBJ databases">
        <title>Large-scale comparative analyses of tick genomes elucidate their genetic diversity and vector capacities.</title>
        <authorList>
            <person name="Jia N."/>
            <person name="Wang J."/>
            <person name="Shi W."/>
            <person name="Du L."/>
            <person name="Sun Y."/>
            <person name="Zhan W."/>
            <person name="Jiang J."/>
            <person name="Wang Q."/>
            <person name="Zhang B."/>
            <person name="Ji P."/>
            <person name="Sakyi L.B."/>
            <person name="Cui X."/>
            <person name="Yuan T."/>
            <person name="Jiang B."/>
            <person name="Yang W."/>
            <person name="Lam T.T.-Y."/>
            <person name="Chang Q."/>
            <person name="Ding S."/>
            <person name="Wang X."/>
            <person name="Zhu J."/>
            <person name="Ruan X."/>
            <person name="Zhao L."/>
            <person name="Wei J."/>
            <person name="Que T."/>
            <person name="Du C."/>
            <person name="Cheng J."/>
            <person name="Dai P."/>
            <person name="Han X."/>
            <person name="Huang E."/>
            <person name="Gao Y."/>
            <person name="Liu J."/>
            <person name="Shao H."/>
            <person name="Ye R."/>
            <person name="Li L."/>
            <person name="Wei W."/>
            <person name="Wang X."/>
            <person name="Wang C."/>
            <person name="Yang T."/>
            <person name="Huo Q."/>
            <person name="Li W."/>
            <person name="Guo W."/>
            <person name="Chen H."/>
            <person name="Zhou L."/>
            <person name="Ni X."/>
            <person name="Tian J."/>
            <person name="Zhou Y."/>
            <person name="Sheng Y."/>
            <person name="Liu T."/>
            <person name="Pan Y."/>
            <person name="Xia L."/>
            <person name="Li J."/>
            <person name="Zhao F."/>
            <person name="Cao W."/>
        </authorList>
    </citation>
    <scope>NUCLEOTIDE SEQUENCE</scope>
    <source>
        <strain evidence="1">Hyas-2018</strain>
    </source>
</reference>
<evidence type="ECO:0000313" key="1">
    <source>
        <dbReference type="EMBL" id="KAH6948036.1"/>
    </source>
</evidence>
<dbReference type="EMBL" id="CM023481">
    <property type="protein sequence ID" value="KAH6948036.1"/>
    <property type="molecule type" value="Genomic_DNA"/>
</dbReference>
<protein>
    <submittedName>
        <fullName evidence="1">Uncharacterized protein</fullName>
    </submittedName>
</protein>
<dbReference type="Proteomes" id="UP000821845">
    <property type="component" value="Chromosome 1"/>
</dbReference>
<name>A0ACB7TPJ1_HYAAI</name>
<sequence length="90" mass="9222">MNAEHNSLTKLAVPSVPLPTQGVDPIATQSAGEDEIVVDSVWVAASLKADGYEVIVDAGEPRESTPASPEPCHAGGSRTSSGTTCTDNTE</sequence>
<keyword evidence="2" id="KW-1185">Reference proteome</keyword>
<proteinExistence type="predicted"/>
<organism evidence="1 2">
    <name type="scientific">Hyalomma asiaticum</name>
    <name type="common">Tick</name>
    <dbReference type="NCBI Taxonomy" id="266040"/>
    <lineage>
        <taxon>Eukaryota</taxon>
        <taxon>Metazoa</taxon>
        <taxon>Ecdysozoa</taxon>
        <taxon>Arthropoda</taxon>
        <taxon>Chelicerata</taxon>
        <taxon>Arachnida</taxon>
        <taxon>Acari</taxon>
        <taxon>Parasitiformes</taxon>
        <taxon>Ixodida</taxon>
        <taxon>Ixodoidea</taxon>
        <taxon>Ixodidae</taxon>
        <taxon>Hyalomminae</taxon>
        <taxon>Hyalomma</taxon>
    </lineage>
</organism>
<accession>A0ACB7TPJ1</accession>
<gene>
    <name evidence="1" type="ORF">HPB50_022605</name>
</gene>